<dbReference type="Gene3D" id="3.40.50.2300">
    <property type="match status" value="1"/>
</dbReference>
<gene>
    <name evidence="1" type="ORF">J4732_11510</name>
</gene>
<organism evidence="1">
    <name type="scientific">Serratia marcescens</name>
    <dbReference type="NCBI Taxonomy" id="615"/>
    <lineage>
        <taxon>Bacteria</taxon>
        <taxon>Pseudomonadati</taxon>
        <taxon>Pseudomonadota</taxon>
        <taxon>Gammaproteobacteria</taxon>
        <taxon>Enterobacterales</taxon>
        <taxon>Yersiniaceae</taxon>
        <taxon>Serratia</taxon>
    </lineage>
</organism>
<dbReference type="EMBL" id="JAGETR010000069">
    <property type="protein sequence ID" value="MBO2006884.1"/>
    <property type="molecule type" value="Genomic_DNA"/>
</dbReference>
<dbReference type="InterPro" id="IPR028082">
    <property type="entry name" value="Peripla_BP_I"/>
</dbReference>
<comment type="caution">
    <text evidence="1">The sequence shown here is derived from an EMBL/GenBank/DDBJ whole genome shotgun (WGS) entry which is preliminary data.</text>
</comment>
<sequence length="110" mass="11663">MIGVLVPRLSDLVLATIYEGIDEAAAKSRISTLSPIPTIGRIRSKSAGEMALAGRVDGLIIGDAHLTSDNRFLADIAARGVPFVLVSRRAGEHCAVTCGDYRGGGWRRDT</sequence>
<dbReference type="SUPFAM" id="SSF53822">
    <property type="entry name" value="Periplasmic binding protein-like I"/>
    <property type="match status" value="1"/>
</dbReference>
<accession>A0A939NJY3</accession>
<reference evidence="1" key="1">
    <citation type="submission" date="2021-03" db="EMBL/GenBank/DDBJ databases">
        <title>Molecular epidemiology and mechanisms of colistin and carbapenem resistance in Enterobacteriaceae from clinical isolates, the environment and porcine samples in Pretoria, South Africa.</title>
        <authorList>
            <person name="Bogoshi D."/>
            <person name="Mbelle N.M."/>
            <person name="Naidoo V."/>
            <person name="Osei Sekyere J."/>
        </authorList>
    </citation>
    <scope>NUCLEOTIDE SEQUENCE</scope>
    <source>
        <strain evidence="1">C080</strain>
    </source>
</reference>
<proteinExistence type="predicted"/>
<evidence type="ECO:0000313" key="1">
    <source>
        <dbReference type="EMBL" id="MBO2006884.1"/>
    </source>
</evidence>
<protein>
    <submittedName>
        <fullName evidence="1">Uncharacterized protein</fullName>
    </submittedName>
</protein>
<dbReference type="AlphaFoldDB" id="A0A939NJY3"/>
<name>A0A939NJY3_SERMA</name>